<evidence type="ECO:0000313" key="2">
    <source>
        <dbReference type="EMBL" id="KAI5316500.1"/>
    </source>
</evidence>
<accession>A0AAD4V0T0</accession>
<evidence type="ECO:0000256" key="1">
    <source>
        <dbReference type="SAM" id="SignalP"/>
    </source>
</evidence>
<feature type="signal peptide" evidence="1">
    <location>
        <begin position="1"/>
        <end position="34"/>
    </location>
</feature>
<protein>
    <submittedName>
        <fullName evidence="2">Uncharacterized protein</fullName>
    </submittedName>
</protein>
<dbReference type="AlphaFoldDB" id="A0AAD4V0T0"/>
<evidence type="ECO:0000313" key="3">
    <source>
        <dbReference type="Proteomes" id="UP001054821"/>
    </source>
</evidence>
<name>A0AAD4V0T0_PRUDU</name>
<comment type="caution">
    <text evidence="2">The sequence shown here is derived from an EMBL/GenBank/DDBJ whole genome shotgun (WGS) entry which is preliminary data.</text>
</comment>
<reference evidence="2 3" key="1">
    <citation type="journal article" date="2022" name="G3 (Bethesda)">
        <title>Whole-genome sequence and methylome profiling of the almond [Prunus dulcis (Mill.) D.A. Webb] cultivar 'Nonpareil'.</title>
        <authorList>
            <person name="D'Amico-Willman K.M."/>
            <person name="Ouma W.Z."/>
            <person name="Meulia T."/>
            <person name="Sideli G.M."/>
            <person name="Gradziel T.M."/>
            <person name="Fresnedo-Ramirez J."/>
        </authorList>
    </citation>
    <scope>NUCLEOTIDE SEQUENCE [LARGE SCALE GENOMIC DNA]</scope>
    <source>
        <strain evidence="2">Clone GOH B32 T37-40</strain>
    </source>
</reference>
<organism evidence="2 3">
    <name type="scientific">Prunus dulcis</name>
    <name type="common">Almond</name>
    <name type="synonym">Amygdalus dulcis</name>
    <dbReference type="NCBI Taxonomy" id="3755"/>
    <lineage>
        <taxon>Eukaryota</taxon>
        <taxon>Viridiplantae</taxon>
        <taxon>Streptophyta</taxon>
        <taxon>Embryophyta</taxon>
        <taxon>Tracheophyta</taxon>
        <taxon>Spermatophyta</taxon>
        <taxon>Magnoliopsida</taxon>
        <taxon>eudicotyledons</taxon>
        <taxon>Gunneridae</taxon>
        <taxon>Pentapetalae</taxon>
        <taxon>rosids</taxon>
        <taxon>fabids</taxon>
        <taxon>Rosales</taxon>
        <taxon>Rosaceae</taxon>
        <taxon>Amygdaloideae</taxon>
        <taxon>Amygdaleae</taxon>
        <taxon>Prunus</taxon>
    </lineage>
</organism>
<gene>
    <name evidence="2" type="ORF">L3X38_036207</name>
</gene>
<dbReference type="EMBL" id="JAJFAZ020000007">
    <property type="protein sequence ID" value="KAI5316500.1"/>
    <property type="molecule type" value="Genomic_DNA"/>
</dbReference>
<keyword evidence="1" id="KW-0732">Signal</keyword>
<proteinExistence type="predicted"/>
<sequence length="115" mass="13050">MGLAYGFWDWFRNCPLLKFRLLPSLKFLFWTVDAGLVVPPGCCCSFPLSPEPLEAPAVYSEASVVFLRKVGWRFSFSNSSAFIAMLTASCTVHKFCIPIFSWMEIFSPLLYLATF</sequence>
<keyword evidence="3" id="KW-1185">Reference proteome</keyword>
<feature type="chain" id="PRO_5042080761" evidence="1">
    <location>
        <begin position="35"/>
        <end position="115"/>
    </location>
</feature>
<dbReference type="Proteomes" id="UP001054821">
    <property type="component" value="Chromosome 7"/>
</dbReference>